<dbReference type="InterPro" id="IPR006474">
    <property type="entry name" value="Helicase_Cas3_CRISPR-ass_core"/>
</dbReference>
<keyword evidence="14" id="KW-1185">Reference proteome</keyword>
<comment type="similarity">
    <text evidence="2">In the central section; belongs to the CRISPR-associated helicase Cas3 family.</text>
</comment>
<keyword evidence="3" id="KW-0540">Nuclease</keyword>
<feature type="domain" description="HD Cas3-type" evidence="12">
    <location>
        <begin position="13"/>
        <end position="181"/>
    </location>
</feature>
<evidence type="ECO:0000256" key="1">
    <source>
        <dbReference type="ARBA" id="ARBA00006847"/>
    </source>
</evidence>
<evidence type="ECO:0000256" key="7">
    <source>
        <dbReference type="ARBA" id="ARBA00022806"/>
    </source>
</evidence>
<dbReference type="HOGENOM" id="CLU_010123_0_0_9"/>
<keyword evidence="9" id="KW-0051">Antiviral defense</keyword>
<reference evidence="14" key="1">
    <citation type="journal article" date="2008" name="Genome Res.">
        <title>The genome of Pelotomaculum thermopropionicum reveals niche-associated evolution in anaerobic microbiota.</title>
        <authorList>
            <person name="Kosaka T."/>
            <person name="Kato S."/>
            <person name="Shimoyama T."/>
            <person name="Ishii S."/>
            <person name="Abe T."/>
            <person name="Watanabe K."/>
        </authorList>
    </citation>
    <scope>NUCLEOTIDE SEQUENCE [LARGE SCALE GENOMIC DNA]</scope>
    <source>
        <strain evidence="14">DSM 13744 / JCM 10971 / SI</strain>
    </source>
</reference>
<dbReference type="GO" id="GO:0016787">
    <property type="term" value="F:hydrolase activity"/>
    <property type="evidence" value="ECO:0007669"/>
    <property type="project" value="UniProtKB-KW"/>
</dbReference>
<evidence type="ECO:0000256" key="4">
    <source>
        <dbReference type="ARBA" id="ARBA00022723"/>
    </source>
</evidence>
<dbReference type="InterPro" id="IPR054712">
    <property type="entry name" value="Cas3-like_dom"/>
</dbReference>
<dbReference type="CDD" id="cd09641">
    <property type="entry name" value="Cas3''_I"/>
    <property type="match status" value="1"/>
</dbReference>
<dbReference type="SMART" id="SM00487">
    <property type="entry name" value="DEXDc"/>
    <property type="match status" value="1"/>
</dbReference>
<evidence type="ECO:0000313" key="14">
    <source>
        <dbReference type="Proteomes" id="UP000006556"/>
    </source>
</evidence>
<organism evidence="13 14">
    <name type="scientific">Pelotomaculum thermopropionicum (strain DSM 13744 / JCM 10971 / SI)</name>
    <dbReference type="NCBI Taxonomy" id="370438"/>
    <lineage>
        <taxon>Bacteria</taxon>
        <taxon>Bacillati</taxon>
        <taxon>Bacillota</taxon>
        <taxon>Clostridia</taxon>
        <taxon>Eubacteriales</taxon>
        <taxon>Desulfotomaculaceae</taxon>
        <taxon>Pelotomaculum</taxon>
    </lineage>
</organism>
<dbReference type="InterPro" id="IPR038257">
    <property type="entry name" value="CRISPR-assoc_Cas3_HD_sf"/>
</dbReference>
<evidence type="ECO:0000256" key="2">
    <source>
        <dbReference type="ARBA" id="ARBA00009046"/>
    </source>
</evidence>
<evidence type="ECO:0000256" key="5">
    <source>
        <dbReference type="ARBA" id="ARBA00022741"/>
    </source>
</evidence>
<feature type="domain" description="Helicase ATP-binding" evidence="11">
    <location>
        <begin position="239"/>
        <end position="427"/>
    </location>
</feature>
<evidence type="ECO:0000259" key="12">
    <source>
        <dbReference type="PROSITE" id="PS51643"/>
    </source>
</evidence>
<dbReference type="InterPro" id="IPR050079">
    <property type="entry name" value="DEAD_box_RNA_helicase"/>
</dbReference>
<dbReference type="InterPro" id="IPR011545">
    <property type="entry name" value="DEAD/DEAH_box_helicase_dom"/>
</dbReference>
<dbReference type="KEGG" id="pth:PTH_1994"/>
<dbReference type="GO" id="GO:0003724">
    <property type="term" value="F:RNA helicase activity"/>
    <property type="evidence" value="ECO:0007669"/>
    <property type="project" value="TreeGrafter"/>
</dbReference>
<dbReference type="NCBIfam" id="TIGR01587">
    <property type="entry name" value="cas3_core"/>
    <property type="match status" value="1"/>
</dbReference>
<evidence type="ECO:0000313" key="13">
    <source>
        <dbReference type="EMBL" id="BAF60175.1"/>
    </source>
</evidence>
<keyword evidence="7 13" id="KW-0347">Helicase</keyword>
<gene>
    <name evidence="13" type="ordered locus">PTH_1994</name>
</gene>
<evidence type="ECO:0000256" key="6">
    <source>
        <dbReference type="ARBA" id="ARBA00022801"/>
    </source>
</evidence>
<dbReference type="GO" id="GO:0003676">
    <property type="term" value="F:nucleic acid binding"/>
    <property type="evidence" value="ECO:0007669"/>
    <property type="project" value="InterPro"/>
</dbReference>
<comment type="similarity">
    <text evidence="1">In the N-terminal section; belongs to the CRISPR-associated nuclease Cas3-HD family.</text>
</comment>
<dbReference type="GO" id="GO:0051607">
    <property type="term" value="P:defense response to virus"/>
    <property type="evidence" value="ECO:0007669"/>
    <property type="project" value="UniProtKB-KW"/>
</dbReference>
<dbReference type="Gene3D" id="3.40.50.300">
    <property type="entry name" value="P-loop containing nucleotide triphosphate hydrolases"/>
    <property type="match status" value="2"/>
</dbReference>
<accession>A5D0R9</accession>
<keyword evidence="4" id="KW-0479">Metal-binding</keyword>
<dbReference type="InterPro" id="IPR014001">
    <property type="entry name" value="Helicase_ATP-bd"/>
</dbReference>
<name>A5D0R9_PELTS</name>
<keyword evidence="6" id="KW-0378">Hydrolase</keyword>
<evidence type="ECO:0000256" key="3">
    <source>
        <dbReference type="ARBA" id="ARBA00022722"/>
    </source>
</evidence>
<dbReference type="EMBL" id="AP009389">
    <property type="protein sequence ID" value="BAF60175.1"/>
    <property type="molecule type" value="Genomic_DNA"/>
</dbReference>
<evidence type="ECO:0000256" key="8">
    <source>
        <dbReference type="ARBA" id="ARBA00022840"/>
    </source>
</evidence>
<dbReference type="Proteomes" id="UP000006556">
    <property type="component" value="Chromosome"/>
</dbReference>
<dbReference type="Gene3D" id="1.10.3210.30">
    <property type="match status" value="1"/>
</dbReference>
<dbReference type="InterPro" id="IPR027417">
    <property type="entry name" value="P-loop_NTPase"/>
</dbReference>
<dbReference type="AlphaFoldDB" id="A5D0R9"/>
<dbReference type="GO" id="GO:0046872">
    <property type="term" value="F:metal ion binding"/>
    <property type="evidence" value="ECO:0007669"/>
    <property type="project" value="UniProtKB-KW"/>
</dbReference>
<keyword evidence="10" id="KW-0175">Coiled coil</keyword>
<dbReference type="NCBIfam" id="TIGR01596">
    <property type="entry name" value="cas3_HD"/>
    <property type="match status" value="1"/>
</dbReference>
<dbReference type="SUPFAM" id="SSF52540">
    <property type="entry name" value="P-loop containing nucleoside triphosphate hydrolases"/>
    <property type="match status" value="1"/>
</dbReference>
<dbReference type="PANTHER" id="PTHR47959:SF16">
    <property type="entry name" value="CRISPR-ASSOCIATED NUCLEASE_HELICASE CAS3-RELATED"/>
    <property type="match status" value="1"/>
</dbReference>
<dbReference type="CDD" id="cd17930">
    <property type="entry name" value="DEXHc_cas3"/>
    <property type="match status" value="1"/>
</dbReference>
<dbReference type="GO" id="GO:0004518">
    <property type="term" value="F:nuclease activity"/>
    <property type="evidence" value="ECO:0007669"/>
    <property type="project" value="UniProtKB-KW"/>
</dbReference>
<evidence type="ECO:0000259" key="11">
    <source>
        <dbReference type="PROSITE" id="PS51192"/>
    </source>
</evidence>
<dbReference type="Pfam" id="PF22590">
    <property type="entry name" value="Cas3-like_C_2"/>
    <property type="match status" value="1"/>
</dbReference>
<protein>
    <submittedName>
        <fullName evidence="13">Predicted helicases</fullName>
    </submittedName>
</protein>
<dbReference type="PANTHER" id="PTHR47959">
    <property type="entry name" value="ATP-DEPENDENT RNA HELICASE RHLE-RELATED"/>
    <property type="match status" value="1"/>
</dbReference>
<keyword evidence="8" id="KW-0067">ATP-binding</keyword>
<dbReference type="GO" id="GO:0005829">
    <property type="term" value="C:cytosol"/>
    <property type="evidence" value="ECO:0007669"/>
    <property type="project" value="TreeGrafter"/>
</dbReference>
<proteinExistence type="inferred from homology"/>
<dbReference type="PROSITE" id="PS51643">
    <property type="entry name" value="HD_CAS3"/>
    <property type="match status" value="1"/>
</dbReference>
<dbReference type="SUPFAM" id="SSF109604">
    <property type="entry name" value="HD-domain/PDEase-like"/>
    <property type="match status" value="1"/>
</dbReference>
<dbReference type="Pfam" id="PF00270">
    <property type="entry name" value="DEAD"/>
    <property type="match status" value="1"/>
</dbReference>
<dbReference type="PROSITE" id="PS51192">
    <property type="entry name" value="HELICASE_ATP_BIND_1"/>
    <property type="match status" value="1"/>
</dbReference>
<dbReference type="eggNOG" id="COG1203">
    <property type="taxonomic scope" value="Bacteria"/>
</dbReference>
<feature type="coiled-coil region" evidence="10">
    <location>
        <begin position="191"/>
        <end position="221"/>
    </location>
</feature>
<evidence type="ECO:0000256" key="9">
    <source>
        <dbReference type="ARBA" id="ARBA00023118"/>
    </source>
</evidence>
<dbReference type="InterPro" id="IPR006483">
    <property type="entry name" value="CRISPR-assoc_Cas3_HD"/>
</dbReference>
<keyword evidence="5" id="KW-0547">Nucleotide-binding</keyword>
<dbReference type="GO" id="GO:0005524">
    <property type="term" value="F:ATP binding"/>
    <property type="evidence" value="ECO:0007669"/>
    <property type="project" value="UniProtKB-KW"/>
</dbReference>
<evidence type="ECO:0000256" key="10">
    <source>
        <dbReference type="SAM" id="Coils"/>
    </source>
</evidence>
<dbReference type="STRING" id="370438.PTH_1994"/>
<sequence length="738" mass="83653">MFNGQYCSHSKNGLGNRHLLDEHLISAAEMASRFTAPFYRGSFTFLGWMAGLLHDLGKCHPGFQEYLKVVDQGGRGEKVPHSPWGAALAGCLQLPQQLRCLLGLIIYGHHSGLTEPGDYSSKISTYTSKEMLTRMHLFLQSLYNECLLQVPRAASWPDLDAIQLEMLGRMVFSALLDADRLDTEAHFYPEKRRLREKHPSLEELAERLKQDQKLLLEKAARNPTVVNRVRKEVYEACLAAASKKPGFYRLTVPTGGGKTRSSLAYALGHAIFHKKRRIIFVLPYTSIIDQNARVYREILGSEAVLEYHSQTAVPAVGDEEADDPQLLRLQLAEENWDLPVIVTTTVQLLESLFSNKPSRCRKIHRIADSVLIFDEAQTLPPLLLKPTLDVLKDLVENYGTTVVLSTATQPAFNSEFLPDVQGMEFTEIVPDYQKHFELLKRVEYCLLPGQVSLEYLAEELAGHEQVLVIMNTRKEAIRLVDELVRRGRECFHLSTLLCGAHRRVILDEVRRRLDLNKRPGPKSPLLLVSTQVVEAGVDLDFPLVYRAVGPLDRIVQAAGRCNREGRAKSGLVKLFILEGEKAPSGPYKAWFELARVILSERGGAGALNYPDIFKEYFSRLFNLLGGNLDKHGVQELRAELNYPAVAEHYRLIESDTVPVLVKYGEWDKAFRRFELRPSREEWRQLQPYIINIFRREAETYLKDGLITDTGKGVYLWEGLYDETKGISGVFRDPADLII</sequence>